<protein>
    <submittedName>
        <fullName evidence="2">Uncharacterized protein</fullName>
    </submittedName>
</protein>
<name>Q1LFX3_CUPMC</name>
<dbReference type="eggNOG" id="ENOG5031AZ0">
    <property type="taxonomic scope" value="Bacteria"/>
</dbReference>
<evidence type="ECO:0000313" key="2">
    <source>
        <dbReference type="EMBL" id="ABF10953.1"/>
    </source>
</evidence>
<keyword evidence="1" id="KW-0732">Signal</keyword>
<dbReference type="EMBL" id="CP000353">
    <property type="protein sequence ID" value="ABF10953.1"/>
    <property type="molecule type" value="Genomic_DNA"/>
</dbReference>
<proteinExistence type="predicted"/>
<reference evidence="3" key="1">
    <citation type="journal article" date="2010" name="PLoS ONE">
        <title>The complete genome sequence of Cupriavidus metallidurans strain CH34, a master survivalist in harsh and anthropogenic environments.</title>
        <authorList>
            <person name="Janssen P.J."/>
            <person name="Van Houdt R."/>
            <person name="Moors H."/>
            <person name="Monsieurs P."/>
            <person name="Morin N."/>
            <person name="Michaux A."/>
            <person name="Benotmane M.A."/>
            <person name="Leys N."/>
            <person name="Vallaeys T."/>
            <person name="Lapidus A."/>
            <person name="Monchy S."/>
            <person name="Medigue C."/>
            <person name="Taghavi S."/>
            <person name="McCorkle S."/>
            <person name="Dunn J."/>
            <person name="van der Lelie D."/>
            <person name="Mergeay M."/>
        </authorList>
    </citation>
    <scope>NUCLEOTIDE SEQUENCE [LARGE SCALE GENOMIC DNA]</scope>
    <source>
        <strain evidence="3">ATCC 43123 / DSM 2839 / NBRC 102507 / CH34</strain>
    </source>
</reference>
<dbReference type="Proteomes" id="UP000002429">
    <property type="component" value="Plasmid megaplasmid"/>
</dbReference>
<dbReference type="AlphaFoldDB" id="Q1LFX3"/>
<keyword evidence="2" id="KW-0614">Plasmid</keyword>
<geneLocation type="plasmid" evidence="2 3">
    <name>megaplasmid</name>
</geneLocation>
<dbReference type="KEGG" id="rme:Rmet_4086"/>
<sequence length="249" mass="27130">MINMKQASMKQAGVKQAIGQFVLLALGICASSTALAATATATDSGKPLALRVQHELSALGKDGVKRDVSFGERVYRNGDSVWIEREVPASVRHAHDEAEHAAGDKGHKHMDVSTAARWIERKPNGELNVRLVSDQMRKTFEVRQGDYGNIGFDGSWAAASHLLDPALLKTMKANGPVRDGVQEYTARRGDERVTVQWDVAGQYPRLVQSLNTSGTQKKITRVTSVATPASAPWSRTRGYAQGDYSDLLD</sequence>
<feature type="signal peptide" evidence="1">
    <location>
        <begin position="1"/>
        <end position="36"/>
    </location>
</feature>
<organism evidence="2 3">
    <name type="scientific">Cupriavidus metallidurans (strain ATCC 43123 / DSM 2839 / NBRC 102507 / CH34)</name>
    <name type="common">Ralstonia metallidurans</name>
    <dbReference type="NCBI Taxonomy" id="266264"/>
    <lineage>
        <taxon>Bacteria</taxon>
        <taxon>Pseudomonadati</taxon>
        <taxon>Pseudomonadota</taxon>
        <taxon>Betaproteobacteria</taxon>
        <taxon>Burkholderiales</taxon>
        <taxon>Burkholderiaceae</taxon>
        <taxon>Cupriavidus</taxon>
    </lineage>
</organism>
<evidence type="ECO:0000313" key="3">
    <source>
        <dbReference type="Proteomes" id="UP000002429"/>
    </source>
</evidence>
<dbReference type="HOGENOM" id="CLU_101779_0_0_4"/>
<gene>
    <name evidence="2" type="ordered locus">Rmet_4086</name>
</gene>
<evidence type="ECO:0000256" key="1">
    <source>
        <dbReference type="SAM" id="SignalP"/>
    </source>
</evidence>
<accession>Q1LFX3</accession>
<feature type="chain" id="PRO_5004193424" evidence="1">
    <location>
        <begin position="37"/>
        <end position="249"/>
    </location>
</feature>
<keyword evidence="3" id="KW-1185">Reference proteome</keyword>